<keyword evidence="7" id="KW-0472">Membrane</keyword>
<dbReference type="EC" id="3.2.1.6" evidence="3"/>
<feature type="domain" description="GH16" evidence="8">
    <location>
        <begin position="46"/>
        <end position="322"/>
    </location>
</feature>
<keyword evidence="5" id="KW-0326">Glycosidase</keyword>
<dbReference type="PANTHER" id="PTHR10963">
    <property type="entry name" value="GLYCOSYL HYDROLASE-RELATED"/>
    <property type="match status" value="1"/>
</dbReference>
<proteinExistence type="inferred from homology"/>
<dbReference type="SUPFAM" id="SSF49899">
    <property type="entry name" value="Concanavalin A-like lectins/glucanases"/>
    <property type="match status" value="1"/>
</dbReference>
<comment type="caution">
    <text evidence="9">The sequence shown here is derived from an EMBL/GenBank/DDBJ whole genome shotgun (WGS) entry which is preliminary data.</text>
</comment>
<reference evidence="9" key="1">
    <citation type="journal article" date="2020" name="Phytopathology">
        <title>Genome sequence of the chestnut blight fungus Cryphonectria parasitica EP155: A fundamental resource for an archetypical invasive plant pathogen.</title>
        <authorList>
            <person name="Crouch J.A."/>
            <person name="Dawe A."/>
            <person name="Aerts A."/>
            <person name="Barry K."/>
            <person name="Churchill A.C.L."/>
            <person name="Grimwood J."/>
            <person name="Hillman B."/>
            <person name="Milgroom M.G."/>
            <person name="Pangilinan J."/>
            <person name="Smith M."/>
            <person name="Salamov A."/>
            <person name="Schmutz J."/>
            <person name="Yadav J."/>
            <person name="Grigoriev I.V."/>
            <person name="Nuss D."/>
        </authorList>
    </citation>
    <scope>NUCLEOTIDE SEQUENCE</scope>
    <source>
        <strain evidence="9">EP155</strain>
    </source>
</reference>
<feature type="region of interest" description="Disordered" evidence="6">
    <location>
        <begin position="107"/>
        <end position="132"/>
    </location>
</feature>
<comment type="similarity">
    <text evidence="2">Belongs to the glycosyl hydrolase 16 family.</text>
</comment>
<dbReference type="GO" id="GO:0052861">
    <property type="term" value="F:endo-1,3(4)-beta-glucanase activity"/>
    <property type="evidence" value="ECO:0007669"/>
    <property type="project" value="UniProtKB-EC"/>
</dbReference>
<dbReference type="RefSeq" id="XP_040779542.1">
    <property type="nucleotide sequence ID" value="XM_040924259.1"/>
</dbReference>
<evidence type="ECO:0000256" key="5">
    <source>
        <dbReference type="ARBA" id="ARBA00023295"/>
    </source>
</evidence>
<dbReference type="InterPro" id="IPR050546">
    <property type="entry name" value="Glycosyl_Hydrlase_16"/>
</dbReference>
<keyword evidence="7" id="KW-0812">Transmembrane</keyword>
<evidence type="ECO:0000256" key="4">
    <source>
        <dbReference type="ARBA" id="ARBA00022801"/>
    </source>
</evidence>
<accession>A0A9P4Y8S6</accession>
<dbReference type="Proteomes" id="UP000803844">
    <property type="component" value="Unassembled WGS sequence"/>
</dbReference>
<dbReference type="InterPro" id="IPR013320">
    <property type="entry name" value="ConA-like_dom_sf"/>
</dbReference>
<evidence type="ECO:0000259" key="8">
    <source>
        <dbReference type="PROSITE" id="PS51762"/>
    </source>
</evidence>
<dbReference type="Gene3D" id="2.60.120.200">
    <property type="match status" value="1"/>
</dbReference>
<dbReference type="Pfam" id="PF26113">
    <property type="entry name" value="GH16_XgeA"/>
    <property type="match status" value="1"/>
</dbReference>
<evidence type="ECO:0000256" key="2">
    <source>
        <dbReference type="ARBA" id="ARBA00006865"/>
    </source>
</evidence>
<dbReference type="OrthoDB" id="192832at2759"/>
<evidence type="ECO:0000256" key="1">
    <source>
        <dbReference type="ARBA" id="ARBA00000124"/>
    </source>
</evidence>
<comment type="catalytic activity">
    <reaction evidence="1">
        <text>Endohydrolysis of (1-&gt;3)- or (1-&gt;4)-linkages in beta-D-glucans when the glucose residue whose reducing group is involved in the linkage to be hydrolyzed is itself substituted at C-3.</text>
        <dbReference type="EC" id="3.2.1.6"/>
    </reaction>
</comment>
<evidence type="ECO:0000313" key="9">
    <source>
        <dbReference type="EMBL" id="KAF3768581.1"/>
    </source>
</evidence>
<dbReference type="FunFam" id="2.60.120.200:FF:000114">
    <property type="entry name" value="Probable endo-1,3(4)-beta-glucanase NFIA_089530"/>
    <property type="match status" value="1"/>
</dbReference>
<evidence type="ECO:0000256" key="3">
    <source>
        <dbReference type="ARBA" id="ARBA00012599"/>
    </source>
</evidence>
<dbReference type="AlphaFoldDB" id="A0A9P4Y8S6"/>
<gene>
    <name evidence="9" type="ORF">M406DRAFT_44872</name>
</gene>
<dbReference type="EMBL" id="MU032345">
    <property type="protein sequence ID" value="KAF3768581.1"/>
    <property type="molecule type" value="Genomic_DNA"/>
</dbReference>
<dbReference type="InterPro" id="IPR000757">
    <property type="entry name" value="Beta-glucanase-like"/>
</dbReference>
<feature type="transmembrane region" description="Helical" evidence="7">
    <location>
        <begin position="17"/>
        <end position="37"/>
    </location>
</feature>
<dbReference type="CDD" id="cd02181">
    <property type="entry name" value="GH16_fungal_Lam16A_glucanase"/>
    <property type="match status" value="1"/>
</dbReference>
<dbReference type="GeneID" id="63841388"/>
<evidence type="ECO:0000256" key="7">
    <source>
        <dbReference type="SAM" id="Phobius"/>
    </source>
</evidence>
<evidence type="ECO:0000313" key="10">
    <source>
        <dbReference type="Proteomes" id="UP000803844"/>
    </source>
</evidence>
<sequence length="355" mass="38369">MQPHGPFGFLKTLSKKAWIIIGGVAVVVLIIVIVVPVEEAKANAYPDYTALNYTLADTYEGEDFFSLFDYYTDTDPSGGTVTYVDSETASSLNLTYASSSSAVLRVDTSDADDSSSSDSSNRRDTTTARSSVRVTSKTTYDKGLFIFDVKHSPVGCGTWPALWLTDPDNWPAHGEIDAMEAVNMGTTGNQMTLHTKSSCEMDHKREMNGTALYDNCYWDANDEAGCGVQADTATFGAAYNDNGGGVTAVEWRSEGIRVWQFARGSIPSDIDAGSPDPSTWGTATADFPDTGCDIDTHFQNQSIIINIDFCGSWAGGDDYTSAGCPSNCTDFVANNPSNFTDAYWEFGSFQVYQSS</sequence>
<dbReference type="PROSITE" id="PS51762">
    <property type="entry name" value="GH16_2"/>
    <property type="match status" value="1"/>
</dbReference>
<protein>
    <recommendedName>
        <fullName evidence="3">endo-1,3(4)-beta-glucanase</fullName>
        <ecNumber evidence="3">3.2.1.6</ecNumber>
    </recommendedName>
</protein>
<name>A0A9P4Y8S6_CRYP1</name>
<organism evidence="9 10">
    <name type="scientific">Cryphonectria parasitica (strain ATCC 38755 / EP155)</name>
    <dbReference type="NCBI Taxonomy" id="660469"/>
    <lineage>
        <taxon>Eukaryota</taxon>
        <taxon>Fungi</taxon>
        <taxon>Dikarya</taxon>
        <taxon>Ascomycota</taxon>
        <taxon>Pezizomycotina</taxon>
        <taxon>Sordariomycetes</taxon>
        <taxon>Sordariomycetidae</taxon>
        <taxon>Diaporthales</taxon>
        <taxon>Cryphonectriaceae</taxon>
        <taxon>Cryphonectria-Endothia species complex</taxon>
        <taxon>Cryphonectria</taxon>
    </lineage>
</organism>
<keyword evidence="10" id="KW-1185">Reference proteome</keyword>
<dbReference type="PANTHER" id="PTHR10963:SF42">
    <property type="entry name" value="PUTATIVE (AFU_ORTHOLOGUE AFUA_5G02280)-RELATED"/>
    <property type="match status" value="1"/>
</dbReference>
<dbReference type="GO" id="GO:0009251">
    <property type="term" value="P:glucan catabolic process"/>
    <property type="evidence" value="ECO:0007669"/>
    <property type="project" value="TreeGrafter"/>
</dbReference>
<keyword evidence="7" id="KW-1133">Transmembrane helix</keyword>
<keyword evidence="4 9" id="KW-0378">Hydrolase</keyword>
<evidence type="ECO:0000256" key="6">
    <source>
        <dbReference type="SAM" id="MobiDB-lite"/>
    </source>
</evidence>